<proteinExistence type="predicted"/>
<sequence>MPEADTVVGVERMDVKIYQYKYPKCFRGRLALFPSTFPVRAVARSDSICSVIDLGFDHTQSPTPDGFIPDPHNASQSKGEAWKSFLRALQVENVFIHARGRECFVTTGPEILGFW</sequence>
<comment type="caution">
    <text evidence="1">The sequence shown here is derived from an EMBL/GenBank/DDBJ whole genome shotgun (WGS) entry which is preliminary data.</text>
</comment>
<dbReference type="AlphaFoldDB" id="A0A2G8S969"/>
<evidence type="ECO:0000313" key="1">
    <source>
        <dbReference type="EMBL" id="PIL30108.1"/>
    </source>
</evidence>
<reference evidence="1 2" key="1">
    <citation type="journal article" date="2015" name="Sci. Rep.">
        <title>Chromosome-level genome map provides insights into diverse defense mechanisms in the medicinal fungus Ganoderma sinense.</title>
        <authorList>
            <person name="Zhu Y."/>
            <person name="Xu J."/>
            <person name="Sun C."/>
            <person name="Zhou S."/>
            <person name="Xu H."/>
            <person name="Nelson D.R."/>
            <person name="Qian J."/>
            <person name="Song J."/>
            <person name="Luo H."/>
            <person name="Xiang L."/>
            <person name="Li Y."/>
            <person name="Xu Z."/>
            <person name="Ji A."/>
            <person name="Wang L."/>
            <person name="Lu S."/>
            <person name="Hayward A."/>
            <person name="Sun W."/>
            <person name="Li X."/>
            <person name="Schwartz D.C."/>
            <person name="Wang Y."/>
            <person name="Chen S."/>
        </authorList>
    </citation>
    <scope>NUCLEOTIDE SEQUENCE [LARGE SCALE GENOMIC DNA]</scope>
    <source>
        <strain evidence="1 2">ZZ0214-1</strain>
    </source>
</reference>
<accession>A0A2G8S969</accession>
<organism evidence="1 2">
    <name type="scientific">Ganoderma sinense ZZ0214-1</name>
    <dbReference type="NCBI Taxonomy" id="1077348"/>
    <lineage>
        <taxon>Eukaryota</taxon>
        <taxon>Fungi</taxon>
        <taxon>Dikarya</taxon>
        <taxon>Basidiomycota</taxon>
        <taxon>Agaricomycotina</taxon>
        <taxon>Agaricomycetes</taxon>
        <taxon>Polyporales</taxon>
        <taxon>Polyporaceae</taxon>
        <taxon>Ganoderma</taxon>
    </lineage>
</organism>
<evidence type="ECO:0000313" key="2">
    <source>
        <dbReference type="Proteomes" id="UP000230002"/>
    </source>
</evidence>
<dbReference type="Proteomes" id="UP000230002">
    <property type="component" value="Unassembled WGS sequence"/>
</dbReference>
<keyword evidence="2" id="KW-1185">Reference proteome</keyword>
<gene>
    <name evidence="1" type="ORF">GSI_07685</name>
</gene>
<dbReference type="EMBL" id="AYKW01000016">
    <property type="protein sequence ID" value="PIL30108.1"/>
    <property type="molecule type" value="Genomic_DNA"/>
</dbReference>
<name>A0A2G8S969_9APHY</name>
<protein>
    <submittedName>
        <fullName evidence="1">Uncharacterized protein</fullName>
    </submittedName>
</protein>